<evidence type="ECO:0000256" key="2">
    <source>
        <dbReference type="ARBA" id="ARBA00023125"/>
    </source>
</evidence>
<dbReference type="PANTHER" id="PTHR43537">
    <property type="entry name" value="TRANSCRIPTIONAL REGULATOR, GNTR FAMILY"/>
    <property type="match status" value="1"/>
</dbReference>
<dbReference type="InterPro" id="IPR036388">
    <property type="entry name" value="WH-like_DNA-bd_sf"/>
</dbReference>
<keyword evidence="1" id="KW-0805">Transcription regulation</keyword>
<evidence type="ECO:0000256" key="3">
    <source>
        <dbReference type="ARBA" id="ARBA00023163"/>
    </source>
</evidence>
<dbReference type="InterPro" id="IPR036390">
    <property type="entry name" value="WH_DNA-bd_sf"/>
</dbReference>
<evidence type="ECO:0000313" key="5">
    <source>
        <dbReference type="EMBL" id="KEQ23355.1"/>
    </source>
</evidence>
<dbReference type="Gene3D" id="1.10.10.10">
    <property type="entry name" value="Winged helix-like DNA-binding domain superfamily/Winged helix DNA-binding domain"/>
    <property type="match status" value="1"/>
</dbReference>
<dbReference type="eggNOG" id="COG1802">
    <property type="taxonomic scope" value="Bacteria"/>
</dbReference>
<dbReference type="Pfam" id="PF07729">
    <property type="entry name" value="FCD"/>
    <property type="match status" value="1"/>
</dbReference>
<dbReference type="InterPro" id="IPR008920">
    <property type="entry name" value="TF_FadR/GntR_C"/>
</dbReference>
<evidence type="ECO:0000259" key="4">
    <source>
        <dbReference type="PROSITE" id="PS50949"/>
    </source>
</evidence>
<dbReference type="PANTHER" id="PTHR43537:SF24">
    <property type="entry name" value="GLUCONATE OPERON TRANSCRIPTIONAL REPRESSOR"/>
    <property type="match status" value="1"/>
</dbReference>
<dbReference type="Pfam" id="PF00392">
    <property type="entry name" value="GntR"/>
    <property type="match status" value="1"/>
</dbReference>
<sequence length="221" mass="25200">MPIPKDYLTPVRLSAKDKTLTQLQKWIIEGTMQPDEKLNDAEIAAALGVSRTPVREALQILEMQGLVQMFPGKDTRVTTIDKANILKLYPTLAALHALAAETAARLIQPEQVQQLHELNDSFAKYVEDNDLYQAVECDEKFHNMIVDISDNPYIVSFSSSLQMHIRRYKYIFLKRPLGESQAAAQEHREIIRALEAHDSEEAAHLMKKNLLRPLDQIQQIL</sequence>
<gene>
    <name evidence="5" type="ORF">ET33_17145</name>
</gene>
<proteinExistence type="predicted"/>
<name>A0A081NY32_9BACL</name>
<dbReference type="GO" id="GO:0003677">
    <property type="term" value="F:DNA binding"/>
    <property type="evidence" value="ECO:0007669"/>
    <property type="project" value="UniProtKB-KW"/>
</dbReference>
<dbReference type="SUPFAM" id="SSF46785">
    <property type="entry name" value="Winged helix' DNA-binding domain"/>
    <property type="match status" value="1"/>
</dbReference>
<dbReference type="CDD" id="cd07377">
    <property type="entry name" value="WHTH_GntR"/>
    <property type="match status" value="1"/>
</dbReference>
<reference evidence="5 6" key="1">
    <citation type="submission" date="2014-06" db="EMBL/GenBank/DDBJ databases">
        <title>Draft genome sequence of Paenibacillus sp. MSt1.</title>
        <authorList>
            <person name="Aw Y.K."/>
            <person name="Ong K.S."/>
            <person name="Gan H.M."/>
            <person name="Lee S.M."/>
        </authorList>
    </citation>
    <scope>NUCLEOTIDE SEQUENCE [LARGE SCALE GENOMIC DNA]</scope>
    <source>
        <strain evidence="5 6">MSt1</strain>
    </source>
</reference>
<comment type="caution">
    <text evidence="5">The sequence shown here is derived from an EMBL/GenBank/DDBJ whole genome shotgun (WGS) entry which is preliminary data.</text>
</comment>
<dbReference type="Gene3D" id="1.20.120.530">
    <property type="entry name" value="GntR ligand-binding domain-like"/>
    <property type="match status" value="1"/>
</dbReference>
<dbReference type="SMART" id="SM00345">
    <property type="entry name" value="HTH_GNTR"/>
    <property type="match status" value="1"/>
</dbReference>
<keyword evidence="2" id="KW-0238">DNA-binding</keyword>
<protein>
    <submittedName>
        <fullName evidence="5">GntR family transcriptional regulator</fullName>
    </submittedName>
</protein>
<dbReference type="EMBL" id="JNVM01000023">
    <property type="protein sequence ID" value="KEQ23355.1"/>
    <property type="molecule type" value="Genomic_DNA"/>
</dbReference>
<feature type="domain" description="HTH gntR-type" evidence="4">
    <location>
        <begin position="13"/>
        <end position="80"/>
    </location>
</feature>
<keyword evidence="6" id="KW-1185">Reference proteome</keyword>
<dbReference type="SUPFAM" id="SSF48008">
    <property type="entry name" value="GntR ligand-binding domain-like"/>
    <property type="match status" value="1"/>
</dbReference>
<dbReference type="RefSeq" id="WP_036688985.1">
    <property type="nucleotide sequence ID" value="NZ_JNVM01000023.1"/>
</dbReference>
<organism evidence="5 6">
    <name type="scientific">Paenibacillus tyrfis</name>
    <dbReference type="NCBI Taxonomy" id="1501230"/>
    <lineage>
        <taxon>Bacteria</taxon>
        <taxon>Bacillati</taxon>
        <taxon>Bacillota</taxon>
        <taxon>Bacilli</taxon>
        <taxon>Bacillales</taxon>
        <taxon>Paenibacillaceae</taxon>
        <taxon>Paenibacillus</taxon>
    </lineage>
</organism>
<dbReference type="GO" id="GO:0003700">
    <property type="term" value="F:DNA-binding transcription factor activity"/>
    <property type="evidence" value="ECO:0007669"/>
    <property type="project" value="InterPro"/>
</dbReference>
<dbReference type="PRINTS" id="PR00035">
    <property type="entry name" value="HTHGNTR"/>
</dbReference>
<dbReference type="AlphaFoldDB" id="A0A081NY32"/>
<evidence type="ECO:0000256" key="1">
    <source>
        <dbReference type="ARBA" id="ARBA00023015"/>
    </source>
</evidence>
<dbReference type="SMART" id="SM00895">
    <property type="entry name" value="FCD"/>
    <property type="match status" value="1"/>
</dbReference>
<accession>A0A081NY32</accession>
<keyword evidence="3" id="KW-0804">Transcription</keyword>
<dbReference type="OrthoDB" id="9781630at2"/>
<dbReference type="InterPro" id="IPR011711">
    <property type="entry name" value="GntR_C"/>
</dbReference>
<dbReference type="Proteomes" id="UP000028123">
    <property type="component" value="Unassembled WGS sequence"/>
</dbReference>
<evidence type="ECO:0000313" key="6">
    <source>
        <dbReference type="Proteomes" id="UP000028123"/>
    </source>
</evidence>
<dbReference type="InterPro" id="IPR000524">
    <property type="entry name" value="Tscrpt_reg_HTH_GntR"/>
</dbReference>
<dbReference type="PROSITE" id="PS50949">
    <property type="entry name" value="HTH_GNTR"/>
    <property type="match status" value="1"/>
</dbReference>